<evidence type="ECO:0000313" key="6">
    <source>
        <dbReference type="Proteomes" id="UP000639396"/>
    </source>
</evidence>
<comment type="caution">
    <text evidence="5">The sequence shown here is derived from an EMBL/GenBank/DDBJ whole genome shotgun (WGS) entry which is preliminary data.</text>
</comment>
<dbReference type="InterPro" id="IPR006061">
    <property type="entry name" value="SBP_1_CS"/>
</dbReference>
<evidence type="ECO:0000256" key="1">
    <source>
        <dbReference type="ARBA" id="ARBA00008520"/>
    </source>
</evidence>
<accession>A0A927GZM8</accession>
<evidence type="ECO:0000256" key="3">
    <source>
        <dbReference type="ARBA" id="ARBA00022729"/>
    </source>
</evidence>
<dbReference type="GO" id="GO:0055085">
    <property type="term" value="P:transmembrane transport"/>
    <property type="evidence" value="ECO:0007669"/>
    <property type="project" value="InterPro"/>
</dbReference>
<dbReference type="EMBL" id="JACXJA010000010">
    <property type="protein sequence ID" value="MBD2862247.1"/>
    <property type="molecule type" value="Genomic_DNA"/>
</dbReference>
<keyword evidence="2" id="KW-0813">Transport</keyword>
<feature type="chain" id="PRO_5039058213" evidence="4">
    <location>
        <begin position="20"/>
        <end position="435"/>
    </location>
</feature>
<organism evidence="5 6">
    <name type="scientific">Paenibacillus oceani</name>
    <dbReference type="NCBI Taxonomy" id="2772510"/>
    <lineage>
        <taxon>Bacteria</taxon>
        <taxon>Bacillati</taxon>
        <taxon>Bacillota</taxon>
        <taxon>Bacilli</taxon>
        <taxon>Bacillales</taxon>
        <taxon>Paenibacillaceae</taxon>
        <taxon>Paenibacillus</taxon>
    </lineage>
</organism>
<dbReference type="SUPFAM" id="SSF53850">
    <property type="entry name" value="Periplasmic binding protein-like II"/>
    <property type="match status" value="1"/>
</dbReference>
<dbReference type="Gene3D" id="3.40.190.10">
    <property type="entry name" value="Periplasmic binding protein-like II"/>
    <property type="match status" value="1"/>
</dbReference>
<evidence type="ECO:0000256" key="4">
    <source>
        <dbReference type="SAM" id="SignalP"/>
    </source>
</evidence>
<keyword evidence="3 4" id="KW-0732">Signal</keyword>
<dbReference type="Pfam" id="PF13416">
    <property type="entry name" value="SBP_bac_8"/>
    <property type="match status" value="1"/>
</dbReference>
<proteinExistence type="inferred from homology"/>
<dbReference type="RefSeq" id="WP_190926968.1">
    <property type="nucleotide sequence ID" value="NZ_JACXJA010000010.1"/>
</dbReference>
<name>A0A927GZM8_9BACL</name>
<dbReference type="AlphaFoldDB" id="A0A927GZM8"/>
<dbReference type="PROSITE" id="PS51257">
    <property type="entry name" value="PROKAR_LIPOPROTEIN"/>
    <property type="match status" value="1"/>
</dbReference>
<feature type="signal peptide" evidence="4">
    <location>
        <begin position="1"/>
        <end position="19"/>
    </location>
</feature>
<dbReference type="PANTHER" id="PTHR43649">
    <property type="entry name" value="ARABINOSE-BINDING PROTEIN-RELATED"/>
    <property type="match status" value="1"/>
</dbReference>
<dbReference type="InterPro" id="IPR006059">
    <property type="entry name" value="SBP"/>
</dbReference>
<evidence type="ECO:0000256" key="2">
    <source>
        <dbReference type="ARBA" id="ARBA00022448"/>
    </source>
</evidence>
<dbReference type="Proteomes" id="UP000639396">
    <property type="component" value="Unassembled WGS sequence"/>
</dbReference>
<gene>
    <name evidence="5" type="ORF">IDH45_09655</name>
</gene>
<evidence type="ECO:0000313" key="5">
    <source>
        <dbReference type="EMBL" id="MBD2862247.1"/>
    </source>
</evidence>
<reference evidence="5" key="1">
    <citation type="submission" date="2020-09" db="EMBL/GenBank/DDBJ databases">
        <title>A novel bacterium of genus Paenibacillus, isolated from South China Sea.</title>
        <authorList>
            <person name="Huang H."/>
            <person name="Mo K."/>
            <person name="Hu Y."/>
        </authorList>
    </citation>
    <scope>NUCLEOTIDE SEQUENCE</scope>
    <source>
        <strain evidence="5">IB182363</strain>
    </source>
</reference>
<dbReference type="InterPro" id="IPR050490">
    <property type="entry name" value="Bact_solute-bd_prot1"/>
</dbReference>
<dbReference type="PANTHER" id="PTHR43649:SF12">
    <property type="entry name" value="DIACETYLCHITOBIOSE BINDING PROTEIN DASA"/>
    <property type="match status" value="1"/>
</dbReference>
<keyword evidence="6" id="KW-1185">Reference proteome</keyword>
<protein>
    <submittedName>
        <fullName evidence="5">Extracellular solute-binding protein</fullName>
    </submittedName>
</protein>
<dbReference type="PROSITE" id="PS01037">
    <property type="entry name" value="SBP_BACTERIAL_1"/>
    <property type="match status" value="1"/>
</dbReference>
<sequence length="435" mass="47811">MKKRVVSASVLAIAVLTVAAGCGGKEGGEKGQQVKPEVNKDPITLQLAVQGTGAVVDQEFQAIVNEHLKKKYPHITINYNPESQGTTIDALLAAGTPPDIIITFNGNLASYRDKELVYDMTPQFQTNGGDLGRFEATYINDVKNASDKGELYGLPVNVNYHAMYYNKDIFDKFGVAYPTNGMNWNQLLDTARKLTRKEGGTQYRGLDPGSTIIWMSQPLSIAVIDPKTDKAIINTDKWRRVFELAKSIYDIPGNGYIAESPKDQFMKSKTLAILLDLNILNQLASAEKEGLNWDVAQYPSYPEQPNTYGNASVYVAVGTKPSKYKDDVAKVIDLMSSEEVQLALSQKGRLSPLRSEKVKDALGSENPALKNKDLPSIFKSKPVPYPVASIYRSKAESAAVTVFRQYLNGGMDVNTALKQTEEAVNKLVEAEKGKQ</sequence>
<comment type="similarity">
    <text evidence="1">Belongs to the bacterial solute-binding protein 1 family.</text>
</comment>